<proteinExistence type="predicted"/>
<dbReference type="InterPro" id="IPR025857">
    <property type="entry name" value="MacB_PCD"/>
</dbReference>
<evidence type="ECO:0000256" key="5">
    <source>
        <dbReference type="ARBA" id="ARBA00023136"/>
    </source>
</evidence>
<evidence type="ECO:0000313" key="10">
    <source>
        <dbReference type="Proteomes" id="UP001172083"/>
    </source>
</evidence>
<evidence type="ECO:0000313" key="9">
    <source>
        <dbReference type="EMBL" id="MDN5217012.1"/>
    </source>
</evidence>
<dbReference type="RefSeq" id="WP_346762349.1">
    <property type="nucleotide sequence ID" value="NZ_JAUJEB010000012.1"/>
</dbReference>
<evidence type="ECO:0000259" key="8">
    <source>
        <dbReference type="Pfam" id="PF12704"/>
    </source>
</evidence>
<name>A0ABT8LGW0_9BACT</name>
<keyword evidence="2" id="KW-1003">Cell membrane</keyword>
<feature type="transmembrane region" description="Helical" evidence="6">
    <location>
        <begin position="747"/>
        <end position="771"/>
    </location>
</feature>
<feature type="transmembrane region" description="Helical" evidence="6">
    <location>
        <begin position="363"/>
        <end position="383"/>
    </location>
</feature>
<evidence type="ECO:0000259" key="7">
    <source>
        <dbReference type="Pfam" id="PF02687"/>
    </source>
</evidence>
<comment type="subcellular location">
    <subcellularLocation>
        <location evidence="1">Cell membrane</location>
        <topology evidence="1">Multi-pass membrane protein</topology>
    </subcellularLocation>
</comment>
<evidence type="ECO:0000256" key="4">
    <source>
        <dbReference type="ARBA" id="ARBA00022989"/>
    </source>
</evidence>
<feature type="domain" description="ABC3 transporter permease C-terminal" evidence="7">
    <location>
        <begin position="706"/>
        <end position="816"/>
    </location>
</feature>
<protein>
    <submittedName>
        <fullName evidence="9">ABC transporter permease</fullName>
    </submittedName>
</protein>
<feature type="transmembrane region" description="Helical" evidence="6">
    <location>
        <begin position="450"/>
        <end position="470"/>
    </location>
</feature>
<keyword evidence="5 6" id="KW-0472">Membrane</keyword>
<comment type="caution">
    <text evidence="9">The sequence shown here is derived from an EMBL/GenBank/DDBJ whole genome shotgun (WGS) entry which is preliminary data.</text>
</comment>
<keyword evidence="3 6" id="KW-0812">Transmembrane</keyword>
<feature type="transmembrane region" description="Helical" evidence="6">
    <location>
        <begin position="703"/>
        <end position="726"/>
    </location>
</feature>
<feature type="transmembrane region" description="Helical" evidence="6">
    <location>
        <begin position="791"/>
        <end position="816"/>
    </location>
</feature>
<feature type="transmembrane region" description="Helical" evidence="6">
    <location>
        <begin position="307"/>
        <end position="335"/>
    </location>
</feature>
<dbReference type="PROSITE" id="PS51257">
    <property type="entry name" value="PROKAR_LIPOPROTEIN"/>
    <property type="match status" value="1"/>
</dbReference>
<dbReference type="EMBL" id="JAUJEB010000012">
    <property type="protein sequence ID" value="MDN5217012.1"/>
    <property type="molecule type" value="Genomic_DNA"/>
</dbReference>
<gene>
    <name evidence="9" type="ORF">QQ020_33385</name>
</gene>
<dbReference type="Pfam" id="PF02687">
    <property type="entry name" value="FtsX"/>
    <property type="match status" value="2"/>
</dbReference>
<keyword evidence="4 6" id="KW-1133">Transmembrane helix</keyword>
<feature type="domain" description="MacB-like periplasmic core" evidence="8">
    <location>
        <begin position="19"/>
        <end position="261"/>
    </location>
</feature>
<dbReference type="Proteomes" id="UP001172083">
    <property type="component" value="Unassembled WGS sequence"/>
</dbReference>
<feature type="domain" description="ABC3 transporter permease C-terminal" evidence="7">
    <location>
        <begin position="312"/>
        <end position="428"/>
    </location>
</feature>
<dbReference type="Pfam" id="PF12704">
    <property type="entry name" value="MacB_PCD"/>
    <property type="match status" value="1"/>
</dbReference>
<feature type="transmembrane region" description="Helical" evidence="6">
    <location>
        <begin position="403"/>
        <end position="429"/>
    </location>
</feature>
<dbReference type="InterPro" id="IPR003838">
    <property type="entry name" value="ABC3_permease_C"/>
</dbReference>
<evidence type="ECO:0000256" key="2">
    <source>
        <dbReference type="ARBA" id="ARBA00022475"/>
    </source>
</evidence>
<sequence>MINFKMTFRFLKKNKPVFFINSLGLLLGIVSCLMISNYATFELSFDKFQKESSSIYRVVSDKYTNGVLEIKNAYTDVPLGPFLKENIVGIKDYFRLHFMAVDFSMQVGHNEAMKLFNENNAYFADQSIAKYLGFTFIRGDVNTALSQPNKVIISESIANKYFGQDWRNKSIIGEAFLFKGDNNSHLFQIEGVFNDYPPNSHLEFDFLFSHNSLSSFFGKGEIPAKMVADMLENMWGRPQWYTYVVLEDRSDYKLVQEEVNRVFKERAKRDKANKPDVEETYELQPISSIHLYSNLSNEPTINGDIKVVYFLFIIAFFIVAFTWTNLANLSIGLYLDRLKEFGIKKVVGASRRSLTIQFLQESLIQNLLVFGLTIALYATFLPIVSDHLSIRMVENWWSYDTFWIELLILFVLSICATAMYPILVLSSLNPSKALKGKLGVHISRAGLKDLLIGIQFTISIVLITFTLVIYKQILFLQKKDIGVSIENKLVISAPKSIMDAGDFKRALQVFKNSVLSVKENVDVSASTFIPGHSKLWDKKMVRISQDANESKMIKEIGVDRNYITDMKFNFLAGGNFAENPSKNKSQVILNRQALKVLGFERIEDAYPGKVGVLFGAGKIGECEIVGVIEDFHQRAPKNPYDPVAFFCNVRTGFFVLTFANEEIPLKAIKENWQRTFPDTPFEFFFLEDHYERQYADDKQFANVAGIFTFLALIIAAMGVFGLTNYMAVRRIKEITLRKIVGASIGDILMLFVLYFLKFMVLAMLIGIPMAILIGNRWLDNYAFRREISLDIIAMPILVMLFMVAVSSSYGSLKIAIQNPVKSLKRE</sequence>
<accession>A0ABT8LGW0</accession>
<dbReference type="PANTHER" id="PTHR30572">
    <property type="entry name" value="MEMBRANE COMPONENT OF TRANSPORTER-RELATED"/>
    <property type="match status" value="1"/>
</dbReference>
<evidence type="ECO:0000256" key="6">
    <source>
        <dbReference type="SAM" id="Phobius"/>
    </source>
</evidence>
<evidence type="ECO:0000256" key="3">
    <source>
        <dbReference type="ARBA" id="ARBA00022692"/>
    </source>
</evidence>
<evidence type="ECO:0000256" key="1">
    <source>
        <dbReference type="ARBA" id="ARBA00004651"/>
    </source>
</evidence>
<keyword evidence="10" id="KW-1185">Reference proteome</keyword>
<dbReference type="InterPro" id="IPR050250">
    <property type="entry name" value="Macrolide_Exporter_MacB"/>
</dbReference>
<reference evidence="9" key="1">
    <citation type="submission" date="2023-06" db="EMBL/GenBank/DDBJ databases">
        <title>Genomic of Agaribacillus aureum.</title>
        <authorList>
            <person name="Wang G."/>
        </authorList>
    </citation>
    <scope>NUCLEOTIDE SEQUENCE</scope>
    <source>
        <strain evidence="9">BMA12</strain>
    </source>
</reference>
<organism evidence="9 10">
    <name type="scientific">Agaribacillus aureus</name>
    <dbReference type="NCBI Taxonomy" id="3051825"/>
    <lineage>
        <taxon>Bacteria</taxon>
        <taxon>Pseudomonadati</taxon>
        <taxon>Bacteroidota</taxon>
        <taxon>Cytophagia</taxon>
        <taxon>Cytophagales</taxon>
        <taxon>Splendidivirgaceae</taxon>
        <taxon>Agaribacillus</taxon>
    </lineage>
</organism>
<dbReference type="PANTHER" id="PTHR30572:SF18">
    <property type="entry name" value="ABC-TYPE MACROLIDE FAMILY EXPORT SYSTEM PERMEASE COMPONENT 2"/>
    <property type="match status" value="1"/>
</dbReference>